<dbReference type="Pfam" id="PF00145">
    <property type="entry name" value="DNA_methylase"/>
    <property type="match status" value="1"/>
</dbReference>
<dbReference type="OrthoDB" id="32195at2"/>
<dbReference type="Proteomes" id="UP000092631">
    <property type="component" value="Chromosome"/>
</dbReference>
<evidence type="ECO:0000256" key="6">
    <source>
        <dbReference type="ARBA" id="ARBA00047422"/>
    </source>
</evidence>
<evidence type="ECO:0000256" key="2">
    <source>
        <dbReference type="ARBA" id="ARBA00022603"/>
    </source>
</evidence>
<dbReference type="NCBIfam" id="TIGR00675">
    <property type="entry name" value="dcm"/>
    <property type="match status" value="1"/>
</dbReference>
<reference evidence="9" key="1">
    <citation type="submission" date="2016-04" db="EMBL/GenBank/DDBJ databases">
        <title>Complete Genome Sequences of Twelve Strains of a Stable Defined Moderately Diverse Mouse Microbiota 2 (sDMDMm2).</title>
        <authorList>
            <person name="Uchimura Y."/>
            <person name="Wyss M."/>
            <person name="Brugiroux S."/>
            <person name="Limenitakis J.P."/>
            <person name="Stecher B."/>
            <person name="McCoy K.D."/>
            <person name="Macpherson A.J."/>
        </authorList>
    </citation>
    <scope>NUCLEOTIDE SEQUENCE [LARGE SCALE GENOMIC DNA]</scope>
    <source>
        <strain evidence="9">I48</strain>
    </source>
</reference>
<evidence type="ECO:0000256" key="4">
    <source>
        <dbReference type="ARBA" id="ARBA00022691"/>
    </source>
</evidence>
<sequence>MKVLSLFDGMSCGQIALKRLGIQSEKYYASEIDKHAIRQTQLNFPDTIQLGDVTQIDVRQLDSIDLLIGGSPCQSFSFAGKRAGMSTIDKREIHTLEHYLELKHEGFLFEGESYLFWEYMRILTDIRKYNPDVLFLLENVEMGKKWERVLSEAIGIFGVHINSALVSAQNRTRIYWTNIRTKNIGLFGELHSDIPQPKDREIYLRNIVEDEVDKKYYLSEKMLGWLKRHGEKRNTGMNVLGNNDKSHCLMTTAQAKGNLTTNYVCMAMRGRETCLAPRRTEYGKQIRKAYEKGKITEPRKNIQQLEPRTDGKTNCLTSVQKDNLIWASLDGCRLDGKGKTDTYTGNSLPFGEICMSCGRIRRLTPTECARLQTIPDWYVWKCSDTQQYRMLGNGWTVEVIAHIFSFLRNEININIA</sequence>
<dbReference type="Gene3D" id="3.40.50.150">
    <property type="entry name" value="Vaccinia Virus protein VP39"/>
    <property type="match status" value="1"/>
</dbReference>
<dbReference type="AlphaFoldDB" id="A0A1C7GXM0"/>
<dbReference type="PANTHER" id="PTHR46098">
    <property type="entry name" value="TRNA (CYTOSINE(38)-C(5))-METHYLTRANSFERASE"/>
    <property type="match status" value="1"/>
</dbReference>
<evidence type="ECO:0000256" key="1">
    <source>
        <dbReference type="ARBA" id="ARBA00011975"/>
    </source>
</evidence>
<dbReference type="GO" id="GO:0003886">
    <property type="term" value="F:DNA (cytosine-5-)-methyltransferase activity"/>
    <property type="evidence" value="ECO:0007669"/>
    <property type="project" value="UniProtKB-EC"/>
</dbReference>
<evidence type="ECO:0000256" key="5">
    <source>
        <dbReference type="ARBA" id="ARBA00022747"/>
    </source>
</evidence>
<name>A0A1C7GXM0_9BACE</name>
<comment type="catalytic activity">
    <reaction evidence="6">
        <text>a 2'-deoxycytidine in DNA + S-adenosyl-L-methionine = a 5-methyl-2'-deoxycytidine in DNA + S-adenosyl-L-homocysteine + H(+)</text>
        <dbReference type="Rhea" id="RHEA:13681"/>
        <dbReference type="Rhea" id="RHEA-COMP:11369"/>
        <dbReference type="Rhea" id="RHEA-COMP:11370"/>
        <dbReference type="ChEBI" id="CHEBI:15378"/>
        <dbReference type="ChEBI" id="CHEBI:57856"/>
        <dbReference type="ChEBI" id="CHEBI:59789"/>
        <dbReference type="ChEBI" id="CHEBI:85452"/>
        <dbReference type="ChEBI" id="CHEBI:85454"/>
        <dbReference type="EC" id="2.1.1.37"/>
    </reaction>
</comment>
<dbReference type="InterPro" id="IPR018117">
    <property type="entry name" value="C5_DNA_meth_AS"/>
</dbReference>
<dbReference type="GeneID" id="82186508"/>
<gene>
    <name evidence="8" type="ORF">A4V03_05100</name>
</gene>
<dbReference type="GO" id="GO:0009307">
    <property type="term" value="P:DNA restriction-modification system"/>
    <property type="evidence" value="ECO:0007669"/>
    <property type="project" value="UniProtKB-KW"/>
</dbReference>
<comment type="similarity">
    <text evidence="7">Belongs to the class I-like SAM-binding methyltransferase superfamily. C5-methyltransferase family.</text>
</comment>
<organism evidence="8 9">
    <name type="scientific">Bacteroides caecimuris</name>
    <dbReference type="NCBI Taxonomy" id="1796613"/>
    <lineage>
        <taxon>Bacteria</taxon>
        <taxon>Pseudomonadati</taxon>
        <taxon>Bacteroidota</taxon>
        <taxon>Bacteroidia</taxon>
        <taxon>Bacteroidales</taxon>
        <taxon>Bacteroidaceae</taxon>
        <taxon>Bacteroides</taxon>
    </lineage>
</organism>
<keyword evidence="3 7" id="KW-0808">Transferase</keyword>
<dbReference type="KEGG" id="bcae:A4V03_05100"/>
<dbReference type="InterPro" id="IPR001525">
    <property type="entry name" value="C5_MeTfrase"/>
</dbReference>
<dbReference type="InterPro" id="IPR029063">
    <property type="entry name" value="SAM-dependent_MTases_sf"/>
</dbReference>
<dbReference type="EMBL" id="CP015401">
    <property type="protein sequence ID" value="ANU57019.1"/>
    <property type="molecule type" value="Genomic_DNA"/>
</dbReference>
<dbReference type="EC" id="2.1.1.37" evidence="1"/>
<keyword evidence="2 7" id="KW-0489">Methyltransferase</keyword>
<dbReference type="SUPFAM" id="SSF53335">
    <property type="entry name" value="S-adenosyl-L-methionine-dependent methyltransferases"/>
    <property type="match status" value="1"/>
</dbReference>
<evidence type="ECO:0000313" key="8">
    <source>
        <dbReference type="EMBL" id="ANU57019.1"/>
    </source>
</evidence>
<dbReference type="GO" id="GO:0032259">
    <property type="term" value="P:methylation"/>
    <property type="evidence" value="ECO:0007669"/>
    <property type="project" value="UniProtKB-KW"/>
</dbReference>
<keyword evidence="5" id="KW-0680">Restriction system</keyword>
<dbReference type="PANTHER" id="PTHR46098:SF1">
    <property type="entry name" value="TRNA (CYTOSINE(38)-C(5))-METHYLTRANSFERASE"/>
    <property type="match status" value="1"/>
</dbReference>
<protein>
    <recommendedName>
        <fullName evidence="1">DNA (cytosine-5-)-methyltransferase</fullName>
        <ecNumber evidence="1">2.1.1.37</ecNumber>
    </recommendedName>
</protein>
<dbReference type="RefSeq" id="WP_065538187.1">
    <property type="nucleotide sequence ID" value="NZ_CAPUCN010000059.1"/>
</dbReference>
<evidence type="ECO:0000256" key="7">
    <source>
        <dbReference type="PROSITE-ProRule" id="PRU01016"/>
    </source>
</evidence>
<dbReference type="REBASE" id="153300">
    <property type="entry name" value="M.BspI48ORF5100P"/>
</dbReference>
<dbReference type="InterPro" id="IPR050750">
    <property type="entry name" value="C5-MTase"/>
</dbReference>
<proteinExistence type="inferred from homology"/>
<feature type="active site" evidence="7">
    <location>
        <position position="73"/>
    </location>
</feature>
<dbReference type="Gene3D" id="3.90.120.10">
    <property type="entry name" value="DNA Methylase, subunit A, domain 2"/>
    <property type="match status" value="1"/>
</dbReference>
<keyword evidence="4 7" id="KW-0949">S-adenosyl-L-methionine</keyword>
<keyword evidence="9" id="KW-1185">Reference proteome</keyword>
<dbReference type="PROSITE" id="PS00094">
    <property type="entry name" value="C5_MTASE_1"/>
    <property type="match status" value="1"/>
</dbReference>
<dbReference type="PROSITE" id="PS51679">
    <property type="entry name" value="SAM_MT_C5"/>
    <property type="match status" value="1"/>
</dbReference>
<evidence type="ECO:0000313" key="9">
    <source>
        <dbReference type="Proteomes" id="UP000092631"/>
    </source>
</evidence>
<accession>A0A1C7GXM0</accession>
<evidence type="ECO:0000256" key="3">
    <source>
        <dbReference type="ARBA" id="ARBA00022679"/>
    </source>
</evidence>